<comment type="caution">
    <text evidence="1">The sequence shown here is derived from an EMBL/GenBank/DDBJ whole genome shotgun (WGS) entry which is preliminary data.</text>
</comment>
<dbReference type="EMBL" id="RCHU02000006">
    <property type="protein sequence ID" value="KAL3585707.1"/>
    <property type="molecule type" value="Genomic_DNA"/>
</dbReference>
<protein>
    <submittedName>
        <fullName evidence="1">Uncharacterized protein</fullName>
    </submittedName>
</protein>
<reference evidence="1 2" key="1">
    <citation type="journal article" date="2024" name="Plant Biotechnol. J.">
        <title>Genome and CRISPR/Cas9 system of a widespread forest tree (Populus alba) in the world.</title>
        <authorList>
            <person name="Liu Y.J."/>
            <person name="Jiang P.F."/>
            <person name="Han X.M."/>
            <person name="Li X.Y."/>
            <person name="Wang H.M."/>
            <person name="Wang Y.J."/>
            <person name="Wang X.X."/>
            <person name="Zeng Q.Y."/>
        </authorList>
    </citation>
    <scope>NUCLEOTIDE SEQUENCE [LARGE SCALE GENOMIC DNA]</scope>
    <source>
        <strain evidence="2">cv. PAL-ZL1</strain>
    </source>
</reference>
<sequence>MAQASGRSGRVVGDYLVGRQIGSGSFSVVWHARHRVHGTEVAIKEIVTNRLNKKLQESLMSEIFILKRINHPNIIRLHDIIKVPGRMLIVLEYCKGGDLSMYIQRHGKVPEAIAKHFMQQLAAGLQILRDNNLIHRDLKPQNLLLSTSDNNAVLKIADFGFARSLQPRGLAETLCGSPLYMAPEIMQLQKYDAKADLWSVGAILFQLVTGKTPYTGNNQIQLLQNIVKSAELQFPFDNKDLSAGCKDLCRKLLCCNPVERLTFEEFFNHPFLSQRKKDELLRSSRSVDGFPFSGSNPARNADDNSQEDCLPFLLDDDSSCPEGSPSISKRMSPMKSTYGFSLDSRFGGRDATSNVFNNVDLTSRYSSARQNLENASFRPGINKASDENLNEPPKSMDQRSVNIRSRVVDSLDLIDQDYVLVSGPSLNVSSSTASTYKPGNAPYKSEGPSQAFTHTNTMPSIPMPIIDTANNNPCRFGSLEIPASAPGTSEGSLDMGDALEQPSTHCMARIKSLQHCASAIMELVVEKIKAGRQLEAFSIQLVILAIWKQVLHICHTQAASATEGSPSQESSRLRRSSSKKHGTPDTEDCPDVGPENMSTQIEAEFLQEVERAEELAKAIEPGSTEMPDAMEMIFQSALSLGRHGGVDELMGDMENAALLYSRAGCLLVFLLVEAPSLILNPPFSLTNSDRYRLRSYIDILNNRQDHSRSQRMALLNYSLSDWDWGIVRGQPVYNGGSCEKVGGSMIFWMVLASRKFSETDPIMNTFFSGTRLRDMIRAIRACKTAAEERAVVRKECAAIRTSINENDQDYRHRNLAKLMFIHMLGYPTHFGQMECLKLIASAGFPEKRIGYLGLMLLLDERQEVLMLVTNSLKQDLNHSNQYIVGLALCALGNICSAEMARDLAPEVERLLQFRDPNIRKKAALCSIRIIRKVPDLAENFINPAAALLKEKHHGVLITGIQLCTDLCKVSPEALEFLRKKHTEGLVRTLKDVVNSPYAPEYDIAGIADPFLHVRLLKLLRALGQGDADASDAMNDILAQVATKTESNKNAGNAILYECVETIMSIEDNGGLRVLAINILGRFLSNRDNNIRYVALNMLMKAITVDAQAVQRHRATILECVKDSDASIRKRALELVYLLVNETNVKSLTKELIDYLEVSDEEFKGDLTAKICSIVEKFSPEKIWYIDQMLKVLAEAGNFVKDEVWHALIVVISNASDLHGYTVRALYKAFQTSSEQESLVRVAVWCIGEYGDMLMNNVGMLAIEDPVTVTESDIVDAVEIALKHHALDLTTKAMALIALLKLSSRFPSCSERIKDIIVHHKGSLVLELQQRSLEFNSIIEKHQNIRSTLVERMPILDEATFTTRRAGSLPAAVSTSGGASLNLPNGVVKPSTAPLVDLLDLSDDVPAAPGSSGGDFLQDLLGVDLSPAPTQSGTNQVQKAGTDVLLDLLSIGVPPVQSSSSTIDILSPIQNEKSPIATLDALSSSSSPSAQATSSARAAPMMDLLDGFGPSPSKPENNGSVYPPFVAFESSSLRITFNFSKQPGNPQTTSVQATFTNLTPNVFTDFIFQAAVPKFLQLHLDPASSNILPASGNGSITQNMRVTNNQHGKVYLLYSHLKLHSLQFLDFMASYEHSSITM</sequence>
<proteinExistence type="predicted"/>
<organism evidence="1 2">
    <name type="scientific">Populus alba</name>
    <name type="common">White poplar</name>
    <dbReference type="NCBI Taxonomy" id="43335"/>
    <lineage>
        <taxon>Eukaryota</taxon>
        <taxon>Viridiplantae</taxon>
        <taxon>Streptophyta</taxon>
        <taxon>Embryophyta</taxon>
        <taxon>Tracheophyta</taxon>
        <taxon>Spermatophyta</taxon>
        <taxon>Magnoliopsida</taxon>
        <taxon>eudicotyledons</taxon>
        <taxon>Gunneridae</taxon>
        <taxon>Pentapetalae</taxon>
        <taxon>rosids</taxon>
        <taxon>fabids</taxon>
        <taxon>Malpighiales</taxon>
        <taxon>Salicaceae</taxon>
        <taxon>Saliceae</taxon>
        <taxon>Populus</taxon>
    </lineage>
</organism>
<evidence type="ECO:0000313" key="2">
    <source>
        <dbReference type="Proteomes" id="UP000309997"/>
    </source>
</evidence>
<keyword evidence="2" id="KW-1185">Reference proteome</keyword>
<name>A0ACC4C4C4_POPAL</name>
<evidence type="ECO:0000313" key="1">
    <source>
        <dbReference type="EMBL" id="KAL3585707.1"/>
    </source>
</evidence>
<gene>
    <name evidence="1" type="ORF">D5086_012574</name>
</gene>
<accession>A0ACC4C4C4</accession>
<dbReference type="Proteomes" id="UP000309997">
    <property type="component" value="Unassembled WGS sequence"/>
</dbReference>